<keyword evidence="2" id="KW-0805">Transcription regulation</keyword>
<organism evidence="4 5">
    <name type="scientific">Sphagnum jensenii</name>
    <dbReference type="NCBI Taxonomy" id="128206"/>
    <lineage>
        <taxon>Eukaryota</taxon>
        <taxon>Viridiplantae</taxon>
        <taxon>Streptophyta</taxon>
        <taxon>Embryophyta</taxon>
        <taxon>Bryophyta</taxon>
        <taxon>Sphagnophytina</taxon>
        <taxon>Sphagnopsida</taxon>
        <taxon>Sphagnales</taxon>
        <taxon>Sphagnaceae</taxon>
        <taxon>Sphagnum</taxon>
    </lineage>
</organism>
<accession>A0ABP0WUB7</accession>
<dbReference type="InterPro" id="IPR003690">
    <property type="entry name" value="MTERF"/>
</dbReference>
<dbReference type="SMART" id="SM00733">
    <property type="entry name" value="Mterf"/>
    <property type="match status" value="8"/>
</dbReference>
<evidence type="ECO:0000313" key="5">
    <source>
        <dbReference type="Proteomes" id="UP001497444"/>
    </source>
</evidence>
<gene>
    <name evidence="4" type="ORF">CSSPJE1EN1_LOCUS15933</name>
</gene>
<keyword evidence="3" id="KW-0809">Transit peptide</keyword>
<keyword evidence="5" id="KW-1185">Reference proteome</keyword>
<evidence type="ECO:0000256" key="3">
    <source>
        <dbReference type="ARBA" id="ARBA00022946"/>
    </source>
</evidence>
<keyword evidence="2" id="KW-0806">Transcription termination</keyword>
<sequence>MACEREEAKAMVVDYLKGRGVSAPIAARAVNKASRFVAHLLALLRSRYRTRYISGRELTTSEIRSTLLPYLESLGAKHKEGLADVFVSFPDPPPPRTELIGLLQVDGDVTTALAIPEISFSEYPQLQVHAVDGKLRPSLMYFLHLGFPPEQVEGLVSRFPTITSYSVNGKLKPVVDLLLGMGVSVSDLPTIVLKRPQIFGCSPEENLKPTAAFLEGLGVERGKWGKILVSFPHILTYSHSKLQHVVEFLLEIGLSSVDAGKVITRFPQITGYSVDAKLKPMMDYFVGIGVINFGILIFRSPQTLGLSLELNIKPTITFFSKLGFSTEEITTIVSRFPQLLGLNVEKNIHPKWDYFLRLDRLRSELVDFPQYFGYSLEKRIKPRCEILLSSGLLWTLNRTLSTTETAFRKMLEKDSKHVALINEKIPKF</sequence>
<dbReference type="InterPro" id="IPR038538">
    <property type="entry name" value="MTERF_sf"/>
</dbReference>
<reference evidence="4" key="1">
    <citation type="submission" date="2024-02" db="EMBL/GenBank/DDBJ databases">
        <authorList>
            <consortium name="ELIXIR-Norway"/>
            <consortium name="Elixir Norway"/>
        </authorList>
    </citation>
    <scope>NUCLEOTIDE SEQUENCE</scope>
</reference>
<evidence type="ECO:0000256" key="1">
    <source>
        <dbReference type="ARBA" id="ARBA00007692"/>
    </source>
</evidence>
<comment type="similarity">
    <text evidence="1">Belongs to the mTERF family.</text>
</comment>
<keyword evidence="2" id="KW-0804">Transcription</keyword>
<dbReference type="Proteomes" id="UP001497444">
    <property type="component" value="Chromosome 3"/>
</dbReference>
<protein>
    <submittedName>
        <fullName evidence="4">Uncharacterized protein</fullName>
    </submittedName>
</protein>
<dbReference type="PANTHER" id="PTHR13068:SF173">
    <property type="entry name" value="EMB|CAB62602.1"/>
    <property type="match status" value="1"/>
</dbReference>
<evidence type="ECO:0000256" key="2">
    <source>
        <dbReference type="ARBA" id="ARBA00022472"/>
    </source>
</evidence>
<evidence type="ECO:0000313" key="4">
    <source>
        <dbReference type="EMBL" id="CAK9270455.1"/>
    </source>
</evidence>
<dbReference type="Gene3D" id="1.25.70.10">
    <property type="entry name" value="Transcription termination factor 3, mitochondrial"/>
    <property type="match status" value="1"/>
</dbReference>
<dbReference type="PANTHER" id="PTHR13068">
    <property type="entry name" value="CGI-12 PROTEIN-RELATED"/>
    <property type="match status" value="1"/>
</dbReference>
<proteinExistence type="inferred from homology"/>
<dbReference type="EMBL" id="OZ020098">
    <property type="protein sequence ID" value="CAK9270455.1"/>
    <property type="molecule type" value="Genomic_DNA"/>
</dbReference>
<dbReference type="Pfam" id="PF02536">
    <property type="entry name" value="mTERF"/>
    <property type="match status" value="1"/>
</dbReference>
<name>A0ABP0WUB7_9BRYO</name>